<feature type="domain" description="Mediator complex subunit Med25 PTOV" evidence="1">
    <location>
        <begin position="358"/>
        <end position="503"/>
    </location>
</feature>
<organism evidence="2">
    <name type="scientific">Homalodisca liturata</name>
    <dbReference type="NCBI Taxonomy" id="320908"/>
    <lineage>
        <taxon>Eukaryota</taxon>
        <taxon>Metazoa</taxon>
        <taxon>Ecdysozoa</taxon>
        <taxon>Arthropoda</taxon>
        <taxon>Hexapoda</taxon>
        <taxon>Insecta</taxon>
        <taxon>Pterygota</taxon>
        <taxon>Neoptera</taxon>
        <taxon>Paraneoptera</taxon>
        <taxon>Hemiptera</taxon>
        <taxon>Auchenorrhyncha</taxon>
        <taxon>Membracoidea</taxon>
        <taxon>Cicadellidae</taxon>
        <taxon>Cicadellinae</taxon>
        <taxon>Proconiini</taxon>
        <taxon>Homalodisca</taxon>
    </lineage>
</organism>
<dbReference type="PANTHER" id="PTHR12433:SF11">
    <property type="entry name" value="MEDIATOR OF RNA POLYMERASE II TRANSCRIPTION SUBUNIT 25"/>
    <property type="match status" value="1"/>
</dbReference>
<dbReference type="PANTHER" id="PTHR12433">
    <property type="entry name" value="MEDIATOR OF RNA POLYMERASE II TRANSCRIPTION SUBUNIT 25"/>
    <property type="match status" value="1"/>
</dbReference>
<accession>A0A1B6IS35</accession>
<dbReference type="GO" id="GO:0005667">
    <property type="term" value="C:transcription regulator complex"/>
    <property type="evidence" value="ECO:0007669"/>
    <property type="project" value="TreeGrafter"/>
</dbReference>
<dbReference type="Pfam" id="PF11232">
    <property type="entry name" value="Med25"/>
    <property type="match status" value="3"/>
</dbReference>
<dbReference type="InterPro" id="IPR021394">
    <property type="entry name" value="Med25_PTOV"/>
</dbReference>
<dbReference type="Gene3D" id="2.40.290.30">
    <property type="entry name" value="Mediator complex subunit 25, ACID domain"/>
    <property type="match status" value="3"/>
</dbReference>
<feature type="domain" description="Mediator complex subunit Med25 PTOV" evidence="1">
    <location>
        <begin position="20"/>
        <end position="169"/>
    </location>
</feature>
<evidence type="ECO:0000259" key="1">
    <source>
        <dbReference type="Pfam" id="PF11232"/>
    </source>
</evidence>
<protein>
    <recommendedName>
        <fullName evidence="1">Mediator complex subunit Med25 PTOV domain-containing protein</fullName>
    </recommendedName>
</protein>
<dbReference type="AlphaFoldDB" id="A0A1B6IS35"/>
<dbReference type="InterPro" id="IPR038196">
    <property type="entry name" value="Med25_PTOV_sf"/>
</dbReference>
<dbReference type="GO" id="GO:0045944">
    <property type="term" value="P:positive regulation of transcription by RNA polymerase II"/>
    <property type="evidence" value="ECO:0007669"/>
    <property type="project" value="TreeGrafter"/>
</dbReference>
<evidence type="ECO:0000313" key="2">
    <source>
        <dbReference type="EMBL" id="JAS89744.1"/>
    </source>
</evidence>
<sequence length="545" mass="61948">MTDPSSRFFHLSISQDEKKLHIVWEGILECISYIKTPSKVHKNLRPIRAQISMKVRDVIRGEEEQVQAGFWPRKILLQLLPDHVVSEAMPDAFFFCKKLFLHPQDCEALGAISEILMNTYVGVLHINCQSSDTILMILLYTPCNERYDCFIPKNQTLFYDTLQMVIQYQEENSLPLSVPIVGYTWFHKLVKHEVQTIWRGTLEWTQEYKSPSYTKTSTFRMPCEISCFSNKSEAEIDGCNWPEKLTMELVPTQVIKNVGVSFQKNSKTILLHPEPSEALHSLTSLLISGFAGCVHIPSQQDSPNDIKVMVLMFNTKWKGLYLGFAPNNQEGFINNLCNATQDDNTPQTMKQQKQDLEERVIIWQGVLGFPVLINHWQTTLRSAVCQISAKSNNGQPEVRAELWSQKVIMQLLSGSVIREVCAAFFTNSKSVLLHLQPCDALMSLNQAFMSGYVGYVHLTCRPHLKKLMIVQYIACTGEYRGFIPCDQAEFFDRILKVMQNHQKKTVEALNQQGQAVAPAQNLSMNTTQEQIDPAEQEAGAVGGVM</sequence>
<proteinExistence type="predicted"/>
<dbReference type="GO" id="GO:0016592">
    <property type="term" value="C:mediator complex"/>
    <property type="evidence" value="ECO:0007669"/>
    <property type="project" value="TreeGrafter"/>
</dbReference>
<feature type="domain" description="Mediator complex subunit Med25 PTOV" evidence="1">
    <location>
        <begin position="194"/>
        <end position="341"/>
    </location>
</feature>
<dbReference type="EMBL" id="GECU01017962">
    <property type="protein sequence ID" value="JAS89744.1"/>
    <property type="molecule type" value="Transcribed_RNA"/>
</dbReference>
<reference evidence="2" key="1">
    <citation type="submission" date="2015-11" db="EMBL/GenBank/DDBJ databases">
        <title>De novo transcriptome assembly of four potential Pierce s Disease insect vectors from Arizona vineyards.</title>
        <authorList>
            <person name="Tassone E.E."/>
        </authorList>
    </citation>
    <scope>NUCLEOTIDE SEQUENCE</scope>
</reference>
<gene>
    <name evidence="2" type="ORF">g.40379</name>
</gene>
<name>A0A1B6IS35_9HEMI</name>